<dbReference type="AlphaFoldDB" id="A0A379UUZ8"/>
<evidence type="ECO:0000313" key="3">
    <source>
        <dbReference type="EMBL" id="SUG71236.1"/>
    </source>
</evidence>
<proteinExistence type="predicted"/>
<evidence type="ECO:0000313" key="4">
    <source>
        <dbReference type="Proteomes" id="UP000255534"/>
    </source>
</evidence>
<dbReference type="Pfam" id="PF16582">
    <property type="entry name" value="TPP_enzyme_M_2"/>
    <property type="match status" value="1"/>
</dbReference>
<feature type="domain" description="Menaquinone biosynthesis protein MenD middle" evidence="2">
    <location>
        <begin position="1"/>
        <end position="115"/>
    </location>
</feature>
<evidence type="ECO:0000259" key="2">
    <source>
        <dbReference type="Pfam" id="PF16582"/>
    </source>
</evidence>
<dbReference type="SUPFAM" id="SSF52518">
    <property type="entry name" value="Thiamin diphosphate-binding fold (THDP-binding)"/>
    <property type="match status" value="1"/>
</dbReference>
<dbReference type="GO" id="GO:0009234">
    <property type="term" value="P:menaquinone biosynthetic process"/>
    <property type="evidence" value="ECO:0007669"/>
    <property type="project" value="UniProtKB-KW"/>
</dbReference>
<keyword evidence="3" id="KW-0456">Lyase</keyword>
<gene>
    <name evidence="3" type="primary">menD_1</name>
    <name evidence="3" type="ORF">NCTC5798_02386</name>
</gene>
<organism evidence="3 4">
    <name type="scientific">Salmonella enterica I</name>
    <dbReference type="NCBI Taxonomy" id="59201"/>
    <lineage>
        <taxon>Bacteria</taxon>
        <taxon>Pseudomonadati</taxon>
        <taxon>Pseudomonadota</taxon>
        <taxon>Gammaproteobacteria</taxon>
        <taxon>Enterobacterales</taxon>
        <taxon>Enterobacteriaceae</taxon>
        <taxon>Salmonella</taxon>
    </lineage>
</organism>
<dbReference type="InterPro" id="IPR032264">
    <property type="entry name" value="MenD_middle"/>
</dbReference>
<reference evidence="3 4" key="1">
    <citation type="submission" date="2018-06" db="EMBL/GenBank/DDBJ databases">
        <authorList>
            <consortium name="Pathogen Informatics"/>
            <person name="Doyle S."/>
        </authorList>
    </citation>
    <scope>NUCLEOTIDE SEQUENCE [LARGE SCALE GENOMIC DNA]</scope>
    <source>
        <strain evidence="3 4">NCTC5798</strain>
    </source>
</reference>
<keyword evidence="3" id="KW-0808">Transferase</keyword>
<name>A0A379UUZ8_SALET</name>
<dbReference type="EMBL" id="UGXK01000001">
    <property type="protein sequence ID" value="SUG71236.1"/>
    <property type="molecule type" value="Genomic_DNA"/>
</dbReference>
<accession>A0A379UUZ8</accession>
<sequence length="304" mass="32599">MSAEEGKKVAQWAQTLGWPLIGDVLSQTGQPLPCADLWLGNAKAVTELQQAQIVVQLGSSLTGKRLLQWQATCEPEEYWVIDNIEGRLDPAHHRGRRLVAKIADWLELHPAEKRKTVVCRDPASGGTGVATGGRAARHLWRSAAGAPYPRLSAGAGQLFVGNSLVVRLIDALSQLPAGYPVYSNRGASGIDGLLSTAAGVQRASAKSTLAIVGDLSALYDLNALALLRQVSAPFVLIVVNNNGGQIFFPAADAAKQTRALLFDAAKTSILTMRPPCLTCAIIARKTGKSWSLRWLARGEPRRQR</sequence>
<dbReference type="GO" id="GO:0070204">
    <property type="term" value="F:2-succinyl-5-enolpyruvyl-6-hydroxy-3-cyclohexene-1-carboxylic-acid synthase activity"/>
    <property type="evidence" value="ECO:0007669"/>
    <property type="project" value="UniProtKB-EC"/>
</dbReference>
<protein>
    <submittedName>
        <fullName evidence="3">Menaquinone biosynthesis protein</fullName>
        <ecNumber evidence="3">2.2.1.9</ecNumber>
        <ecNumber evidence="3">4.1.1.71</ecNumber>
    </submittedName>
</protein>
<dbReference type="GO" id="GO:0008683">
    <property type="term" value="F:2-oxoglutarate decarboxylase activity"/>
    <property type="evidence" value="ECO:0007669"/>
    <property type="project" value="UniProtKB-EC"/>
</dbReference>
<dbReference type="EC" id="4.1.1.71" evidence="3"/>
<dbReference type="Gene3D" id="3.40.50.1220">
    <property type="entry name" value="TPP-binding domain"/>
    <property type="match status" value="1"/>
</dbReference>
<dbReference type="InterPro" id="IPR029061">
    <property type="entry name" value="THDP-binding"/>
</dbReference>
<dbReference type="Proteomes" id="UP000255534">
    <property type="component" value="Unassembled WGS sequence"/>
</dbReference>
<evidence type="ECO:0000256" key="1">
    <source>
        <dbReference type="ARBA" id="ARBA00022428"/>
    </source>
</evidence>
<keyword evidence="1" id="KW-0474">Menaquinone biosynthesis</keyword>
<dbReference type="Gene3D" id="3.40.50.970">
    <property type="match status" value="1"/>
</dbReference>
<dbReference type="PANTHER" id="PTHR42916">
    <property type="entry name" value="2-SUCCINYL-5-ENOLPYRUVYL-6-HYDROXY-3-CYCLOHEXENE-1-CARBOXYLATE SYNTHASE"/>
    <property type="match status" value="1"/>
</dbReference>
<dbReference type="EC" id="2.2.1.9" evidence="3"/>
<dbReference type="PANTHER" id="PTHR42916:SF1">
    <property type="entry name" value="PROTEIN PHYLLO, CHLOROPLASTIC"/>
    <property type="match status" value="1"/>
</dbReference>